<sequence>MASDRESTPPLPATPNTPNQAVNFTEREERILKVAWFCLKSGAPDIDVQKLTRLGEFKTAKTASNTWGVIKKKLNVMAPEDPEGDGNGTGDGEAPVISRPKRTPTKTPGRKKPSKRAKQAAADQDDEMEEASPAKKAKKSPVKKGSKKAAVKGEAENGGKDDVKVKEEKSEEEMTFI</sequence>
<dbReference type="AlphaFoldDB" id="A0A9P4UP39"/>
<organism evidence="2 3">
    <name type="scientific">Polychaeton citri CBS 116435</name>
    <dbReference type="NCBI Taxonomy" id="1314669"/>
    <lineage>
        <taxon>Eukaryota</taxon>
        <taxon>Fungi</taxon>
        <taxon>Dikarya</taxon>
        <taxon>Ascomycota</taxon>
        <taxon>Pezizomycotina</taxon>
        <taxon>Dothideomycetes</taxon>
        <taxon>Dothideomycetidae</taxon>
        <taxon>Capnodiales</taxon>
        <taxon>Capnodiaceae</taxon>
        <taxon>Polychaeton</taxon>
    </lineage>
</organism>
<gene>
    <name evidence="2" type="ORF">K431DRAFT_295910</name>
</gene>
<evidence type="ECO:0000313" key="3">
    <source>
        <dbReference type="Proteomes" id="UP000799441"/>
    </source>
</evidence>
<feature type="region of interest" description="Disordered" evidence="1">
    <location>
        <begin position="1"/>
        <end position="22"/>
    </location>
</feature>
<dbReference type="Proteomes" id="UP000799441">
    <property type="component" value="Unassembled WGS sequence"/>
</dbReference>
<feature type="compositionally biased region" description="Basic and acidic residues" evidence="1">
    <location>
        <begin position="151"/>
        <end position="169"/>
    </location>
</feature>
<dbReference type="OrthoDB" id="5403747at2759"/>
<dbReference type="EMBL" id="MU003809">
    <property type="protein sequence ID" value="KAF2719610.1"/>
    <property type="molecule type" value="Genomic_DNA"/>
</dbReference>
<accession>A0A9P4UP39</accession>
<reference evidence="2" key="1">
    <citation type="journal article" date="2020" name="Stud. Mycol.">
        <title>101 Dothideomycetes genomes: a test case for predicting lifestyles and emergence of pathogens.</title>
        <authorList>
            <person name="Haridas S."/>
            <person name="Albert R."/>
            <person name="Binder M."/>
            <person name="Bloem J."/>
            <person name="Labutti K."/>
            <person name="Salamov A."/>
            <person name="Andreopoulos B."/>
            <person name="Baker S."/>
            <person name="Barry K."/>
            <person name="Bills G."/>
            <person name="Bluhm B."/>
            <person name="Cannon C."/>
            <person name="Castanera R."/>
            <person name="Culley D."/>
            <person name="Daum C."/>
            <person name="Ezra D."/>
            <person name="Gonzalez J."/>
            <person name="Henrissat B."/>
            <person name="Kuo A."/>
            <person name="Liang C."/>
            <person name="Lipzen A."/>
            <person name="Lutzoni F."/>
            <person name="Magnuson J."/>
            <person name="Mondo S."/>
            <person name="Nolan M."/>
            <person name="Ohm R."/>
            <person name="Pangilinan J."/>
            <person name="Park H.-J."/>
            <person name="Ramirez L."/>
            <person name="Alfaro M."/>
            <person name="Sun H."/>
            <person name="Tritt A."/>
            <person name="Yoshinaga Y."/>
            <person name="Zwiers L.-H."/>
            <person name="Turgeon B."/>
            <person name="Goodwin S."/>
            <person name="Spatafora J."/>
            <person name="Crous P."/>
            <person name="Grigoriev I."/>
        </authorList>
    </citation>
    <scope>NUCLEOTIDE SEQUENCE</scope>
    <source>
        <strain evidence="2">CBS 116435</strain>
    </source>
</reference>
<name>A0A9P4UP39_9PEZI</name>
<evidence type="ECO:0000256" key="1">
    <source>
        <dbReference type="SAM" id="MobiDB-lite"/>
    </source>
</evidence>
<feature type="compositionally biased region" description="Basic residues" evidence="1">
    <location>
        <begin position="135"/>
        <end position="150"/>
    </location>
</feature>
<proteinExistence type="predicted"/>
<protein>
    <submittedName>
        <fullName evidence="2">Uncharacterized protein</fullName>
    </submittedName>
</protein>
<keyword evidence="3" id="KW-1185">Reference proteome</keyword>
<comment type="caution">
    <text evidence="2">The sequence shown here is derived from an EMBL/GenBank/DDBJ whole genome shotgun (WGS) entry which is preliminary data.</text>
</comment>
<feature type="compositionally biased region" description="Basic residues" evidence="1">
    <location>
        <begin position="99"/>
        <end position="118"/>
    </location>
</feature>
<evidence type="ECO:0000313" key="2">
    <source>
        <dbReference type="EMBL" id="KAF2719610.1"/>
    </source>
</evidence>
<feature type="region of interest" description="Disordered" evidence="1">
    <location>
        <begin position="78"/>
        <end position="177"/>
    </location>
</feature>